<evidence type="ECO:0000313" key="1">
    <source>
        <dbReference type="EMBL" id="MCI21900.1"/>
    </source>
</evidence>
<dbReference type="Proteomes" id="UP000265520">
    <property type="component" value="Unassembled WGS sequence"/>
</dbReference>
<evidence type="ECO:0000313" key="2">
    <source>
        <dbReference type="Proteomes" id="UP000265520"/>
    </source>
</evidence>
<feature type="non-terminal residue" evidence="1">
    <location>
        <position position="1"/>
    </location>
</feature>
<proteinExistence type="predicted"/>
<dbReference type="AlphaFoldDB" id="A0A392QDU2"/>
<organism evidence="1 2">
    <name type="scientific">Trifolium medium</name>
    <dbReference type="NCBI Taxonomy" id="97028"/>
    <lineage>
        <taxon>Eukaryota</taxon>
        <taxon>Viridiplantae</taxon>
        <taxon>Streptophyta</taxon>
        <taxon>Embryophyta</taxon>
        <taxon>Tracheophyta</taxon>
        <taxon>Spermatophyta</taxon>
        <taxon>Magnoliopsida</taxon>
        <taxon>eudicotyledons</taxon>
        <taxon>Gunneridae</taxon>
        <taxon>Pentapetalae</taxon>
        <taxon>rosids</taxon>
        <taxon>fabids</taxon>
        <taxon>Fabales</taxon>
        <taxon>Fabaceae</taxon>
        <taxon>Papilionoideae</taxon>
        <taxon>50 kb inversion clade</taxon>
        <taxon>NPAAA clade</taxon>
        <taxon>Hologalegina</taxon>
        <taxon>IRL clade</taxon>
        <taxon>Trifolieae</taxon>
        <taxon>Trifolium</taxon>
    </lineage>
</organism>
<comment type="caution">
    <text evidence="1">The sequence shown here is derived from an EMBL/GenBank/DDBJ whole genome shotgun (WGS) entry which is preliminary data.</text>
</comment>
<protein>
    <submittedName>
        <fullName evidence="1">Uncharacterized protein</fullName>
    </submittedName>
</protein>
<name>A0A392QDU2_9FABA</name>
<dbReference type="EMBL" id="LXQA010127384">
    <property type="protein sequence ID" value="MCI21900.1"/>
    <property type="molecule type" value="Genomic_DNA"/>
</dbReference>
<sequence length="36" mass="3941">NEPELVTKIVKDTFSNQPVPLPMKRIIGLDTQFGGG</sequence>
<accession>A0A392QDU2</accession>
<reference evidence="1 2" key="1">
    <citation type="journal article" date="2018" name="Front. Plant Sci.">
        <title>Red Clover (Trifolium pratense) and Zigzag Clover (T. medium) - A Picture of Genomic Similarities and Differences.</title>
        <authorList>
            <person name="Dluhosova J."/>
            <person name="Istvanek J."/>
            <person name="Nedelnik J."/>
            <person name="Repkova J."/>
        </authorList>
    </citation>
    <scope>NUCLEOTIDE SEQUENCE [LARGE SCALE GENOMIC DNA]</scope>
    <source>
        <strain evidence="2">cv. 10/8</strain>
        <tissue evidence="1">Leaf</tissue>
    </source>
</reference>
<keyword evidence="2" id="KW-1185">Reference proteome</keyword>